<proteinExistence type="predicted"/>
<organism evidence="1 3">
    <name type="scientific">Clostridium septicum</name>
    <dbReference type="NCBI Taxonomy" id="1504"/>
    <lineage>
        <taxon>Bacteria</taxon>
        <taxon>Bacillati</taxon>
        <taxon>Bacillota</taxon>
        <taxon>Clostridia</taxon>
        <taxon>Eubacteriales</taxon>
        <taxon>Clostridiaceae</taxon>
        <taxon>Clostridium</taxon>
    </lineage>
</organism>
<sequence length="115" mass="13536">MQLNDTQKMAINVSDYLEKNLAGKIGSCDIFNVIDDRNYRAFSIRFKAYDYFIVLFNYDKGVIGCSIQYGENSFISLENSQKWYEKADFDVFCKELKKQLELRIPDKFLEANGWK</sequence>
<name>A0A9N7PIU3_CLOSE</name>
<evidence type="ECO:0000313" key="4">
    <source>
        <dbReference type="Proteomes" id="UP001055437"/>
    </source>
</evidence>
<evidence type="ECO:0000313" key="1">
    <source>
        <dbReference type="EMBL" id="AYE34001.1"/>
    </source>
</evidence>
<dbReference type="EMBL" id="CP099799">
    <property type="protein sequence ID" value="USS00579.1"/>
    <property type="molecule type" value="Genomic_DNA"/>
</dbReference>
<dbReference type="OrthoDB" id="2236631at2"/>
<dbReference type="AlphaFoldDB" id="A0A9N7PIU3"/>
<reference evidence="2" key="2">
    <citation type="submission" date="2022-06" db="EMBL/GenBank/DDBJ databases">
        <authorList>
            <person name="Holder M.E."/>
            <person name="Ajami N.J."/>
            <person name="Petrosino J.F."/>
        </authorList>
    </citation>
    <scope>NUCLEOTIDE SEQUENCE</scope>
    <source>
        <strain evidence="2">RMA 8861</strain>
    </source>
</reference>
<dbReference type="KEGG" id="csep:CP523_05725"/>
<accession>A0A9N7PIU3</accession>
<dbReference type="GeneID" id="303560172"/>
<dbReference type="RefSeq" id="WP_066679067.1">
    <property type="nucleotide sequence ID" value="NZ_CABMIZ010000063.1"/>
</dbReference>
<dbReference type="Proteomes" id="UP000280586">
    <property type="component" value="Chromosome"/>
</dbReference>
<dbReference type="EMBL" id="CP023671">
    <property type="protein sequence ID" value="AYE34001.1"/>
    <property type="molecule type" value="Genomic_DNA"/>
</dbReference>
<reference evidence="1 3" key="1">
    <citation type="submission" date="2017-09" db="EMBL/GenBank/DDBJ databases">
        <authorList>
            <person name="Thomas P."/>
            <person name="Seyboldt C."/>
        </authorList>
    </citation>
    <scope>NUCLEOTIDE SEQUENCE [LARGE SCALE GENOMIC DNA]</scope>
    <source>
        <strain evidence="1 3">DSM 7534</strain>
    </source>
</reference>
<gene>
    <name evidence="1" type="ORF">CP523_05725</name>
    <name evidence="2" type="ORF">NH397_14005</name>
</gene>
<evidence type="ECO:0000313" key="3">
    <source>
        <dbReference type="Proteomes" id="UP000280586"/>
    </source>
</evidence>
<dbReference type="Proteomes" id="UP001055437">
    <property type="component" value="Chromosome"/>
</dbReference>
<evidence type="ECO:0000313" key="2">
    <source>
        <dbReference type="EMBL" id="USS00579.1"/>
    </source>
</evidence>
<protein>
    <submittedName>
        <fullName evidence="1">Uncharacterized protein</fullName>
    </submittedName>
</protein>
<keyword evidence="4" id="KW-1185">Reference proteome</keyword>